<organism evidence="2 3">
    <name type="scientific">Batillaria attramentaria</name>
    <dbReference type="NCBI Taxonomy" id="370345"/>
    <lineage>
        <taxon>Eukaryota</taxon>
        <taxon>Metazoa</taxon>
        <taxon>Spiralia</taxon>
        <taxon>Lophotrochozoa</taxon>
        <taxon>Mollusca</taxon>
        <taxon>Gastropoda</taxon>
        <taxon>Caenogastropoda</taxon>
        <taxon>Sorbeoconcha</taxon>
        <taxon>Cerithioidea</taxon>
        <taxon>Batillariidae</taxon>
        <taxon>Batillaria</taxon>
    </lineage>
</organism>
<comment type="caution">
    <text evidence="2">The sequence shown here is derived from an EMBL/GenBank/DDBJ whole genome shotgun (WGS) entry which is preliminary data.</text>
</comment>
<protein>
    <submittedName>
        <fullName evidence="2">Uncharacterized protein</fullName>
    </submittedName>
</protein>
<feature type="region of interest" description="Disordered" evidence="1">
    <location>
        <begin position="1"/>
        <end position="80"/>
    </location>
</feature>
<dbReference type="AlphaFoldDB" id="A0ABD0LXZ3"/>
<reference evidence="2 3" key="1">
    <citation type="journal article" date="2023" name="Sci. Data">
        <title>Genome assembly of the Korean intertidal mud-creeper Batillaria attramentaria.</title>
        <authorList>
            <person name="Patra A.K."/>
            <person name="Ho P.T."/>
            <person name="Jun S."/>
            <person name="Lee S.J."/>
            <person name="Kim Y."/>
            <person name="Won Y.J."/>
        </authorList>
    </citation>
    <scope>NUCLEOTIDE SEQUENCE [LARGE SCALE GENOMIC DNA]</scope>
    <source>
        <strain evidence="2">Wonlab-2016</strain>
    </source>
</reference>
<proteinExistence type="predicted"/>
<feature type="compositionally biased region" description="Basic and acidic residues" evidence="1">
    <location>
        <begin position="44"/>
        <end position="54"/>
    </location>
</feature>
<evidence type="ECO:0000313" key="2">
    <source>
        <dbReference type="EMBL" id="KAK7504400.1"/>
    </source>
</evidence>
<feature type="compositionally biased region" description="Pro residues" evidence="1">
    <location>
        <begin position="21"/>
        <end position="40"/>
    </location>
</feature>
<evidence type="ECO:0000256" key="1">
    <source>
        <dbReference type="SAM" id="MobiDB-lite"/>
    </source>
</evidence>
<keyword evidence="3" id="KW-1185">Reference proteome</keyword>
<sequence>MFSPHVPTGTGRRISFLCQPHSPPPQPRSPSPPPPTPSPSFPFLHDHHDHDHHPFPHHPNNPLPLPTDRKYDHQHLSTPNPPFHCLLPPLSQSLPSLNNPVSPIPTIFLHWSLPFTTSRSQRVVAACVHYGRAPSQFAER</sequence>
<name>A0ABD0LXZ3_9CAEN</name>
<dbReference type="EMBL" id="JACVVK020000015">
    <property type="protein sequence ID" value="KAK7504400.1"/>
    <property type="molecule type" value="Genomic_DNA"/>
</dbReference>
<dbReference type="Proteomes" id="UP001519460">
    <property type="component" value="Unassembled WGS sequence"/>
</dbReference>
<gene>
    <name evidence="2" type="ORF">BaRGS_00004266</name>
</gene>
<accession>A0ABD0LXZ3</accession>
<evidence type="ECO:0000313" key="3">
    <source>
        <dbReference type="Proteomes" id="UP001519460"/>
    </source>
</evidence>